<gene>
    <name evidence="15" type="ORF">GGX14DRAFT_676768</name>
</gene>
<keyword evidence="7" id="KW-0067">ATP-binding</keyword>
<evidence type="ECO:0000256" key="2">
    <source>
        <dbReference type="ARBA" id="ARBA00004286"/>
    </source>
</evidence>
<keyword evidence="10" id="KW-0234">DNA repair</keyword>
<evidence type="ECO:0000256" key="13">
    <source>
        <dbReference type="SAM" id="MobiDB-lite"/>
    </source>
</evidence>
<feature type="region of interest" description="Disordered" evidence="13">
    <location>
        <begin position="447"/>
        <end position="484"/>
    </location>
</feature>
<dbReference type="InterPro" id="IPR003395">
    <property type="entry name" value="RecF/RecN/SMC_N"/>
</dbReference>
<dbReference type="GO" id="GO:0005634">
    <property type="term" value="C:nucleus"/>
    <property type="evidence" value="ECO:0007669"/>
    <property type="project" value="UniProtKB-SubCell"/>
</dbReference>
<feature type="compositionally biased region" description="Acidic residues" evidence="13">
    <location>
        <begin position="57"/>
        <end position="67"/>
    </location>
</feature>
<comment type="similarity">
    <text evidence="3">Belongs to the SMC family. SMC6 subfamily.</text>
</comment>
<evidence type="ECO:0000256" key="7">
    <source>
        <dbReference type="ARBA" id="ARBA00022840"/>
    </source>
</evidence>
<keyword evidence="8 12" id="KW-0175">Coiled coil</keyword>
<feature type="region of interest" description="Disordered" evidence="13">
    <location>
        <begin position="1"/>
        <end position="77"/>
    </location>
</feature>
<dbReference type="AlphaFoldDB" id="A0AAD6Y0N7"/>
<dbReference type="PANTHER" id="PTHR19306:SF6">
    <property type="entry name" value="STRUCTURAL MAINTENANCE OF CHROMOSOMES PROTEIN 6"/>
    <property type="match status" value="1"/>
</dbReference>
<evidence type="ECO:0000259" key="14">
    <source>
        <dbReference type="Pfam" id="PF02463"/>
    </source>
</evidence>
<evidence type="ECO:0000256" key="9">
    <source>
        <dbReference type="ARBA" id="ARBA00023172"/>
    </source>
</evidence>
<evidence type="ECO:0000256" key="8">
    <source>
        <dbReference type="ARBA" id="ARBA00023054"/>
    </source>
</evidence>
<organism evidence="15 16">
    <name type="scientific">Mycena pura</name>
    <dbReference type="NCBI Taxonomy" id="153505"/>
    <lineage>
        <taxon>Eukaryota</taxon>
        <taxon>Fungi</taxon>
        <taxon>Dikarya</taxon>
        <taxon>Basidiomycota</taxon>
        <taxon>Agaricomycotina</taxon>
        <taxon>Agaricomycetes</taxon>
        <taxon>Agaricomycetidae</taxon>
        <taxon>Agaricales</taxon>
        <taxon>Marasmiineae</taxon>
        <taxon>Mycenaceae</taxon>
        <taxon>Mycena</taxon>
    </lineage>
</organism>
<dbReference type="GO" id="GO:0000724">
    <property type="term" value="P:double-strand break repair via homologous recombination"/>
    <property type="evidence" value="ECO:0007669"/>
    <property type="project" value="TreeGrafter"/>
</dbReference>
<keyword evidence="9" id="KW-0233">DNA recombination</keyword>
<dbReference type="InterPro" id="IPR027417">
    <property type="entry name" value="P-loop_NTPase"/>
</dbReference>
<accession>A0AAD6Y0N7</accession>
<proteinExistence type="inferred from homology"/>
<feature type="coiled-coil region" evidence="12">
    <location>
        <begin position="938"/>
        <end position="965"/>
    </location>
</feature>
<evidence type="ECO:0000256" key="11">
    <source>
        <dbReference type="ARBA" id="ARBA00023242"/>
    </source>
</evidence>
<dbReference type="Gene3D" id="3.40.50.300">
    <property type="entry name" value="P-loop containing nucleotide triphosphate hydrolases"/>
    <property type="match status" value="2"/>
</dbReference>
<keyword evidence="16" id="KW-1185">Reference proteome</keyword>
<evidence type="ECO:0000256" key="3">
    <source>
        <dbReference type="ARBA" id="ARBA00006793"/>
    </source>
</evidence>
<keyword evidence="15" id="KW-0378">Hydrolase</keyword>
<keyword evidence="5" id="KW-0547">Nucleotide-binding</keyword>
<evidence type="ECO:0000256" key="4">
    <source>
        <dbReference type="ARBA" id="ARBA00022454"/>
    </source>
</evidence>
<evidence type="ECO:0000256" key="5">
    <source>
        <dbReference type="ARBA" id="ARBA00022741"/>
    </source>
</evidence>
<feature type="domain" description="RecF/RecN/SMC N-terminal" evidence="14">
    <location>
        <begin position="105"/>
        <end position="1104"/>
    </location>
</feature>
<dbReference type="GO" id="GO:0003684">
    <property type="term" value="F:damaged DNA binding"/>
    <property type="evidence" value="ECO:0007669"/>
    <property type="project" value="TreeGrafter"/>
</dbReference>
<dbReference type="PANTHER" id="PTHR19306">
    <property type="entry name" value="STRUCTURAL MAINTENANCE OF CHROMOSOMES 5,6 SMC5, SMC6"/>
    <property type="match status" value="1"/>
</dbReference>
<feature type="coiled-coil region" evidence="12">
    <location>
        <begin position="788"/>
        <end position="899"/>
    </location>
</feature>
<dbReference type="GO" id="GO:0016787">
    <property type="term" value="F:hydrolase activity"/>
    <property type="evidence" value="ECO:0007669"/>
    <property type="project" value="UniProtKB-KW"/>
</dbReference>
<name>A0AAD6Y0N7_9AGAR</name>
<evidence type="ECO:0000256" key="6">
    <source>
        <dbReference type="ARBA" id="ARBA00022763"/>
    </source>
</evidence>
<keyword evidence="6" id="KW-0227">DNA damage</keyword>
<comment type="subcellular location">
    <subcellularLocation>
        <location evidence="2">Chromosome</location>
    </subcellularLocation>
    <subcellularLocation>
        <location evidence="1">Nucleus</location>
    </subcellularLocation>
</comment>
<dbReference type="Proteomes" id="UP001219525">
    <property type="component" value="Unassembled WGS sequence"/>
</dbReference>
<dbReference type="Pfam" id="PF02463">
    <property type="entry name" value="SMC_N"/>
    <property type="match status" value="1"/>
</dbReference>
<feature type="compositionally biased region" description="Basic and acidic residues" evidence="13">
    <location>
        <begin position="447"/>
        <end position="462"/>
    </location>
</feature>
<evidence type="ECO:0000256" key="1">
    <source>
        <dbReference type="ARBA" id="ARBA00004123"/>
    </source>
</evidence>
<keyword evidence="4" id="KW-0158">Chromosome</keyword>
<dbReference type="GO" id="GO:0003697">
    <property type="term" value="F:single-stranded DNA binding"/>
    <property type="evidence" value="ECO:0007669"/>
    <property type="project" value="TreeGrafter"/>
</dbReference>
<dbReference type="EMBL" id="JARJCW010000090">
    <property type="protein sequence ID" value="KAJ7195494.1"/>
    <property type="molecule type" value="Genomic_DNA"/>
</dbReference>
<protein>
    <submittedName>
        <fullName evidence="15">P-loop containing nucleoside triphosphate hydrolase protein</fullName>
    </submittedName>
</protein>
<feature type="region of interest" description="Disordered" evidence="13">
    <location>
        <begin position="1022"/>
        <end position="1044"/>
    </location>
</feature>
<evidence type="ECO:0000256" key="10">
    <source>
        <dbReference type="ARBA" id="ARBA00023204"/>
    </source>
</evidence>
<dbReference type="SUPFAM" id="SSF52540">
    <property type="entry name" value="P-loop containing nucleoside triphosphate hydrolases"/>
    <property type="match status" value="2"/>
</dbReference>
<dbReference type="GO" id="GO:0035861">
    <property type="term" value="C:site of double-strand break"/>
    <property type="evidence" value="ECO:0007669"/>
    <property type="project" value="TreeGrafter"/>
</dbReference>
<dbReference type="GO" id="GO:0030915">
    <property type="term" value="C:Smc5-Smc6 complex"/>
    <property type="evidence" value="ECO:0007669"/>
    <property type="project" value="TreeGrafter"/>
</dbReference>
<evidence type="ECO:0000313" key="15">
    <source>
        <dbReference type="EMBL" id="KAJ7195494.1"/>
    </source>
</evidence>
<evidence type="ECO:0000313" key="16">
    <source>
        <dbReference type="Proteomes" id="UP001219525"/>
    </source>
</evidence>
<reference evidence="15" key="1">
    <citation type="submission" date="2023-03" db="EMBL/GenBank/DDBJ databases">
        <title>Massive genome expansion in bonnet fungi (Mycena s.s.) driven by repeated elements and novel gene families across ecological guilds.</title>
        <authorList>
            <consortium name="Lawrence Berkeley National Laboratory"/>
            <person name="Harder C.B."/>
            <person name="Miyauchi S."/>
            <person name="Viragh M."/>
            <person name="Kuo A."/>
            <person name="Thoen E."/>
            <person name="Andreopoulos B."/>
            <person name="Lu D."/>
            <person name="Skrede I."/>
            <person name="Drula E."/>
            <person name="Henrissat B."/>
            <person name="Morin E."/>
            <person name="Kohler A."/>
            <person name="Barry K."/>
            <person name="LaButti K."/>
            <person name="Morin E."/>
            <person name="Salamov A."/>
            <person name="Lipzen A."/>
            <person name="Mereny Z."/>
            <person name="Hegedus B."/>
            <person name="Baldrian P."/>
            <person name="Stursova M."/>
            <person name="Weitz H."/>
            <person name="Taylor A."/>
            <person name="Grigoriev I.V."/>
            <person name="Nagy L.G."/>
            <person name="Martin F."/>
            <person name="Kauserud H."/>
        </authorList>
    </citation>
    <scope>NUCLEOTIDE SEQUENCE</scope>
    <source>
        <strain evidence="15">9144</strain>
    </source>
</reference>
<evidence type="ECO:0000256" key="12">
    <source>
        <dbReference type="SAM" id="Coils"/>
    </source>
</evidence>
<dbReference type="GO" id="GO:0005524">
    <property type="term" value="F:ATP binding"/>
    <property type="evidence" value="ECO:0007669"/>
    <property type="project" value="UniProtKB-KW"/>
</dbReference>
<comment type="caution">
    <text evidence="15">The sequence shown here is derived from an EMBL/GenBank/DDBJ whole genome shotgun (WGS) entry which is preliminary data.</text>
</comment>
<keyword evidence="11" id="KW-0539">Nucleus</keyword>
<sequence>MTKRRAVVDSDDENVSVDGTPASKRARTEESDAEPLPPASDTRASKRKGKARHKEDDDSESEDDDNASDAGEADRKFEEEFEASIRASLESRTKVHGGIADHGIIEAIELHQFMCHQRLTFTFGPQMNFIIGHNGSGKSAVLTGITVALGGKAAATGRGSGLKSFIREGQPAAEVSISLKNQGDEAYKPKEYGKSIIINRRFTREGNSSWKIKAKDGRVISTKKEELAAICDHMNIQVDNPMNVLTQDAARQFLSASSAGDKYKFFLRGTQLSQLNEEYDTCLANVTATGKVLAQKKEAMPDLRAAFKEASTRFEEASKAREQKKKVDELKKELAWAHVNAKKTEQESKFEDVAKLQRRVPKIESSLQEAQRNLAATTEMVAQLEQEHDAIGDRNILQEKKKALQAKIRSKKDELHGLHEQLKTMSTSLTIATKTIDEYKDAIDKEKKRLEMDTESKREESQSKMAGARADVASAEDALRNVREQKSAAEAELKRLEQAGKGVERKQTELRNQVMDCESSIQSCLKADKDRYAAYGNDIQRVVEIINKTRWHGEKPLGPLGIHVKLINSQYGDLLRSQLGQLLTSFAVTDARDYSTLKRILVDHRNDKTVIHKFKPDLFDYSRGEPPSGVLTVLRALEISDPHVLRIMINKSSIESRVLAPRRIDAENILADLRAGAAWTLDKFSVTRYPDGGKSSVPIQPQRYHPMLLAGRTTDALQRYRDQKVIHERELQEAGAAVKSFQGEWSSTRETVDALKARERSADEDRFKAKEVVQQLQNEINADLPVQLSALQSTLEETEAEKRVLVAQAQEVSNVKADLDEKQKELVAQRDKVQEEIDEFTNRKNAAKEKVGDAVEQRTKLLNDITHWENKLAEEQTKIQTAETTAAVVQQELEEWTAKATEYCERVVTRRSVETIERSLKSTQAALQEREKSHGASVEEMTIEVNRAKDRMEKADHDLKQMASLNKVLKQSLTVRLARWQEFRRHIALRCKVVFGYHLSRRGYFGKVLFDHQKETLQLKVQTDDQAATQGARDKDPRSLSGGEKSFSTICLLLSLWEAIGCPIRCLDEFDVFMDAVNRRISMKMMIDTANHSDKKQYILITPQDMNNINPGPTVRVQRMSDPERGQGVLQFAG</sequence>